<feature type="compositionally biased region" description="Low complexity" evidence="3">
    <location>
        <begin position="886"/>
        <end position="922"/>
    </location>
</feature>
<dbReference type="Proteomes" id="UP000242287">
    <property type="component" value="Unassembled WGS sequence"/>
</dbReference>
<sequence length="994" mass="108071">MFNVIAVESGKIDGNSTFRNNRVTDLTTRKLTMFEICLTVSLSRHLKSAAECPPLVHSYSSLKPLVGISIHSFGYRKMSIVEMPTSMMKSSEQFIAVLFPILVMIAGIGLSYGIFTALRWVTYLRRRITTQAVQVDTEAGNTQGIGQSQQAIDVCEVKTMQQGTPQGSTTVNSDIIHGPARNKTTSDSMQPVHLTCLGNEAILARKALNDSNTRVSLNHGKVSRNTAGLQVPPRSLTKGKENNAALLPIASSTLKNGYKPLVLGTISIVTPRVPERAANARFGYGYFGECHKVSQKIHAHFSPYTMTPHGSAEPSSSWRSIRPWAPPLSLTPREITSVSATFILSTSTPTLTHDVASIIAATEHPEKSDTDIDRDDDKISKNHKSFIADMLAKGLFSVNINGSPWHRHYIRVADTSDQAVIIIHGLMPGRQYDIDLGLVQNGQSNNLQTQLTTEDHEHSEAKHAIADIDPLLPDDAPSSPTSDHPSSASSHSSTSSISSASAFASGSVTSASGKNVTSASNSSSASSVAQAPDDVVVSVEEHMAQLQETLDHLNVERDTLTANLKASRKEAQKGDAALRTEIEILKRASEKHTIAEQRSKQKILALQEAHKRAVASTQEMEKQVEEIEALLPDLTTQKEAKEKEVEMAEAEADKLKKEQERRQEEEKKITEGLKSELAGLDHKLEKLGTKREKLEKTTIPGLEEQLRLLAEEIEKMEAEERELEHALATTSNESQYKINHVDEMGILRRPTHNHSQFLAPQSQPQQERIRHHSFHGAPPYGIIGRQSAPLGQRMTETPINPNAQPYTPPPHLWNTVPARQSQIQRQHTNLRTQTYPQTNTIPHHRTQMQQTPIILTNPQRRPSLLKSNTTTAAGSSGSVPQQPQNSPALSFSSNSSYGSTPPLTSTPSSTASPPSVPAATNTNAAPSISITSTLSGRAPAFEPKRGLGLNFLPKGSGNQGFQHRSNLGPSAAPGTPIGFSTGLRVAGANPGSKP</sequence>
<evidence type="ECO:0000256" key="1">
    <source>
        <dbReference type="ARBA" id="ARBA00023054"/>
    </source>
</evidence>
<feature type="compositionally biased region" description="Low complexity" evidence="3">
    <location>
        <begin position="869"/>
        <end position="878"/>
    </location>
</feature>
<feature type="compositionally biased region" description="Polar residues" evidence="3">
    <location>
        <begin position="923"/>
        <end position="935"/>
    </location>
</feature>
<dbReference type="PANTHER" id="PTHR32083">
    <property type="entry name" value="CILIA AND FLAGELLA-ASSOCIATED PROTEIN 58-RELATED"/>
    <property type="match status" value="1"/>
</dbReference>
<feature type="coiled-coil region" evidence="2">
    <location>
        <begin position="536"/>
        <end position="570"/>
    </location>
</feature>
<name>A0A2A9NQB7_9AGAR</name>
<evidence type="ECO:0000256" key="4">
    <source>
        <dbReference type="SAM" id="Phobius"/>
    </source>
</evidence>
<keyword evidence="1 2" id="KW-0175">Coiled coil</keyword>
<evidence type="ECO:0000313" key="6">
    <source>
        <dbReference type="Proteomes" id="UP000242287"/>
    </source>
</evidence>
<evidence type="ECO:0000313" key="5">
    <source>
        <dbReference type="EMBL" id="PFH50511.1"/>
    </source>
</evidence>
<proteinExistence type="predicted"/>
<dbReference type="GO" id="GO:0005856">
    <property type="term" value="C:cytoskeleton"/>
    <property type="evidence" value="ECO:0007669"/>
    <property type="project" value="TreeGrafter"/>
</dbReference>
<feature type="compositionally biased region" description="Polar residues" evidence="3">
    <location>
        <begin position="853"/>
        <end position="868"/>
    </location>
</feature>
<evidence type="ECO:0000256" key="2">
    <source>
        <dbReference type="SAM" id="Coils"/>
    </source>
</evidence>
<keyword evidence="6" id="KW-1185">Reference proteome</keyword>
<dbReference type="PANTHER" id="PTHR32083:SF48">
    <property type="entry name" value="TRANS-GOLGI NETWORK-LOCALIZED SYP41-INTERACTING PROTEIN 1"/>
    <property type="match status" value="1"/>
</dbReference>
<feature type="region of interest" description="Disordered" evidence="3">
    <location>
        <begin position="853"/>
        <end position="994"/>
    </location>
</feature>
<feature type="transmembrane region" description="Helical" evidence="4">
    <location>
        <begin position="94"/>
        <end position="121"/>
    </location>
</feature>
<gene>
    <name evidence="5" type="ORF">AMATHDRAFT_47834</name>
</gene>
<keyword evidence="4" id="KW-0812">Transmembrane</keyword>
<dbReference type="EMBL" id="KZ302002">
    <property type="protein sequence ID" value="PFH50511.1"/>
    <property type="molecule type" value="Genomic_DNA"/>
</dbReference>
<keyword evidence="4" id="KW-0472">Membrane</keyword>
<protein>
    <submittedName>
        <fullName evidence="5">Uncharacterized protein</fullName>
    </submittedName>
</protein>
<dbReference type="OrthoDB" id="2596255at2759"/>
<feature type="region of interest" description="Disordered" evidence="3">
    <location>
        <begin position="646"/>
        <end position="669"/>
    </location>
</feature>
<keyword evidence="4" id="KW-1133">Transmembrane helix</keyword>
<accession>A0A2A9NQB7</accession>
<feature type="compositionally biased region" description="Polar residues" evidence="3">
    <location>
        <begin position="959"/>
        <end position="968"/>
    </location>
</feature>
<reference evidence="5 6" key="1">
    <citation type="submission" date="2014-02" db="EMBL/GenBank/DDBJ databases">
        <title>Transposable element dynamics among asymbiotic and ectomycorrhizal Amanita fungi.</title>
        <authorList>
            <consortium name="DOE Joint Genome Institute"/>
            <person name="Hess J."/>
            <person name="Skrede I."/>
            <person name="Wolfe B."/>
            <person name="LaButti K."/>
            <person name="Ohm R.A."/>
            <person name="Grigoriev I.V."/>
            <person name="Pringle A."/>
        </authorList>
    </citation>
    <scope>NUCLEOTIDE SEQUENCE [LARGE SCALE GENOMIC DNA]</scope>
    <source>
        <strain evidence="5 6">SKay4041</strain>
    </source>
</reference>
<organism evidence="5 6">
    <name type="scientific">Amanita thiersii Skay4041</name>
    <dbReference type="NCBI Taxonomy" id="703135"/>
    <lineage>
        <taxon>Eukaryota</taxon>
        <taxon>Fungi</taxon>
        <taxon>Dikarya</taxon>
        <taxon>Basidiomycota</taxon>
        <taxon>Agaricomycotina</taxon>
        <taxon>Agaricomycetes</taxon>
        <taxon>Agaricomycetidae</taxon>
        <taxon>Agaricales</taxon>
        <taxon>Pluteineae</taxon>
        <taxon>Amanitaceae</taxon>
        <taxon>Amanita</taxon>
    </lineage>
</organism>
<evidence type="ECO:0000256" key="3">
    <source>
        <dbReference type="SAM" id="MobiDB-lite"/>
    </source>
</evidence>
<feature type="region of interest" description="Disordered" evidence="3">
    <location>
        <begin position="469"/>
        <end position="529"/>
    </location>
</feature>
<dbReference type="AlphaFoldDB" id="A0A2A9NQB7"/>